<dbReference type="KEGG" id="vg:11464098"/>
<dbReference type="InterPro" id="IPR003360">
    <property type="entry name" value="US22-like"/>
</dbReference>
<dbReference type="OrthoDB" id="7086at10239"/>
<keyword evidence="2" id="KW-1185">Reference proteome</keyword>
<dbReference type="EMBL" id="FJ483970">
    <property type="protein sequence ID" value="AEV80730.1"/>
    <property type="molecule type" value="Genomic_DNA"/>
</dbReference>
<organism evidence="1 2">
    <name type="scientific">Aotine betaherpesvirus 1</name>
    <dbReference type="NCBI Taxonomy" id="50290"/>
    <lineage>
        <taxon>Viruses</taxon>
        <taxon>Duplodnaviria</taxon>
        <taxon>Heunggongvirae</taxon>
        <taxon>Peploviricota</taxon>
        <taxon>Herviviricetes</taxon>
        <taxon>Herpesvirales</taxon>
        <taxon>Orthoherpesviridae</taxon>
        <taxon>Betaherpesvirinae</taxon>
        <taxon>Cytomegalovirus</taxon>
        <taxon>Cytomegalovirus aotinebeta1</taxon>
    </lineage>
</organism>
<dbReference type="Proteomes" id="UP000113968">
    <property type="component" value="Segment"/>
</dbReference>
<name>G8XU99_9BETA</name>
<evidence type="ECO:0000313" key="1">
    <source>
        <dbReference type="EMBL" id="AEV80730.1"/>
    </source>
</evidence>
<gene>
    <name evidence="1" type="primary">UL24</name>
</gene>
<dbReference type="Pfam" id="PF02393">
    <property type="entry name" value="US22"/>
    <property type="match status" value="2"/>
</dbReference>
<accession>G8XU99</accession>
<dbReference type="RefSeq" id="YP_004940050.1">
    <property type="nucleotide sequence ID" value="NC_016447.1"/>
</dbReference>
<reference evidence="1" key="1">
    <citation type="submission" date="2011-12" db="EMBL/GenBank/DDBJ databases">
        <title>Comparative genomics of primate cytomegaloviruses.</title>
        <authorList>
            <person name="Davison A.J."/>
            <person name="Holton M."/>
            <person name="Dolan A."/>
            <person name="Dargan D.J."/>
            <person name="Gatherer D."/>
            <person name="Hayward G.S."/>
        </authorList>
    </citation>
    <scope>NUCLEOTIDE SEQUENCE [LARGE SCALE GENOMIC DNA]</scope>
    <source>
        <strain evidence="1">S34E</strain>
    </source>
</reference>
<proteinExistence type="predicted"/>
<evidence type="ECO:0000313" key="2">
    <source>
        <dbReference type="Proteomes" id="UP000113968"/>
    </source>
</evidence>
<sequence length="306" mass="35189">MQTLAVAMQIGPGCLAAYMRMHEGRQVALRWPPDWSLVLSDLADDPEYGPRDVRRWNEYLCCKMESLQFMGRAGRLSTSGGFVGETLVLLISEEGRVFCYGGPQDDAVYYVAEDLIDFSQIGLHHVERLHRPQYLRNGYVKQEFESFIRAWAMGFDALARFIVRNQGRHLPMSYPYQSEMRLCSLRCFEASAFSGTMMRLARAYFGSRMIGLGTVDIQRKSCRRRSKSVYYDWPKCVIPIFMIDDGRIFACDLLRADYVRLADNVSMFMCLGLTRYYSNRRFGGQKMGCHDRVADCPKDLKHVVSA</sequence>
<protein>
    <submittedName>
        <fullName evidence="1">Tegument protein UL24</fullName>
    </submittedName>
</protein>
<dbReference type="GeneID" id="11464098"/>